<dbReference type="PANTHER" id="PTHR45947:SF3">
    <property type="entry name" value="SULFOQUINOVOSYL TRANSFERASE SQD2"/>
    <property type="match status" value="1"/>
</dbReference>
<dbReference type="SUPFAM" id="SSF53756">
    <property type="entry name" value="UDP-Glycosyltransferase/glycogen phosphorylase"/>
    <property type="match status" value="1"/>
</dbReference>
<dbReference type="InterPro" id="IPR001296">
    <property type="entry name" value="Glyco_trans_1"/>
</dbReference>
<dbReference type="PANTHER" id="PTHR45947">
    <property type="entry name" value="SULFOQUINOVOSYL TRANSFERASE SQD2"/>
    <property type="match status" value="1"/>
</dbReference>
<dbReference type="Gene3D" id="3.40.50.2000">
    <property type="entry name" value="Glycogen Phosphorylase B"/>
    <property type="match status" value="2"/>
</dbReference>
<evidence type="ECO:0000259" key="2">
    <source>
        <dbReference type="Pfam" id="PF13439"/>
    </source>
</evidence>
<sequence length="382" mass="43673">MVAAKPNMIQKFNHRNIKILQSMGFEVHVATNMVNFGSVSIEEIERFKNWMHENNVILHQVDFERKLGTLSSNLRSLRQLNRVFKKNKFSFIHVHSPLGSVLGRLVAKKYKVPSMYTAHGFHFLKQGSLSAWLVFFPLEWVFSFITDTLITINDDDYAIAKKYMHARKIEKINGIGVDVYGAKNISVEEKRNSRKKIRQELNIPENAFLISSVGELNDNKNQKIVLEAVSKLPDSIKKNIYYIVAGVGDNDKKLENIAKEVGLGDRFNLLGYRTDVHDINFASDVSVFPSFREGLGIAGLDAVVDGTYLLGSDVRGIKDYIFNDSIGKVFNPHDSNTLAECIKYVFENPKKKDRDDDLLLTFDIRNVDNNMKKFYKEILNNK</sequence>
<dbReference type="Pfam" id="PF13439">
    <property type="entry name" value="Glyco_transf_4"/>
    <property type="match status" value="1"/>
</dbReference>
<reference evidence="3 4" key="1">
    <citation type="submission" date="2019-06" db="EMBL/GenBank/DDBJ databases">
        <title>Genome analyses of bacteria isolated from kimchi.</title>
        <authorList>
            <person name="Lee S."/>
            <person name="Ahn S."/>
            <person name="Roh S."/>
        </authorList>
    </citation>
    <scope>NUCLEOTIDE SEQUENCE [LARGE SCALE GENOMIC DNA]</scope>
    <source>
        <strain evidence="3 4">CBA3625</strain>
    </source>
</reference>
<dbReference type="InterPro" id="IPR050194">
    <property type="entry name" value="Glycosyltransferase_grp1"/>
</dbReference>
<dbReference type="Pfam" id="PF00534">
    <property type="entry name" value="Glycos_transf_1"/>
    <property type="match status" value="1"/>
</dbReference>
<dbReference type="Proteomes" id="UP000321298">
    <property type="component" value="Chromosome"/>
</dbReference>
<evidence type="ECO:0000259" key="1">
    <source>
        <dbReference type="Pfam" id="PF00534"/>
    </source>
</evidence>
<keyword evidence="4" id="KW-1185">Reference proteome</keyword>
<dbReference type="EMBL" id="CP042387">
    <property type="protein sequence ID" value="QEA44849.1"/>
    <property type="molecule type" value="Genomic_DNA"/>
</dbReference>
<dbReference type="GO" id="GO:0016757">
    <property type="term" value="F:glycosyltransferase activity"/>
    <property type="evidence" value="ECO:0007669"/>
    <property type="project" value="InterPro"/>
</dbReference>
<organism evidence="3 4">
    <name type="scientific">Leuconostoc lactis</name>
    <dbReference type="NCBI Taxonomy" id="1246"/>
    <lineage>
        <taxon>Bacteria</taxon>
        <taxon>Bacillati</taxon>
        <taxon>Bacillota</taxon>
        <taxon>Bacilli</taxon>
        <taxon>Lactobacillales</taxon>
        <taxon>Lactobacillaceae</taxon>
        <taxon>Leuconostoc</taxon>
    </lineage>
</organism>
<dbReference type="AlphaFoldDB" id="A0AAP9EE29"/>
<feature type="domain" description="Glycosyl transferase family 1" evidence="1">
    <location>
        <begin position="194"/>
        <end position="353"/>
    </location>
</feature>
<feature type="domain" description="Glycosyltransferase subfamily 4-like N-terminal" evidence="2">
    <location>
        <begin position="20"/>
        <end position="163"/>
    </location>
</feature>
<proteinExistence type="predicted"/>
<evidence type="ECO:0000313" key="3">
    <source>
        <dbReference type="EMBL" id="QEA44849.1"/>
    </source>
</evidence>
<name>A0AAP9EE29_LEULA</name>
<accession>A0AAP9EE29</accession>
<dbReference type="InterPro" id="IPR028098">
    <property type="entry name" value="Glyco_trans_4-like_N"/>
</dbReference>
<evidence type="ECO:0000313" key="4">
    <source>
        <dbReference type="Proteomes" id="UP000321298"/>
    </source>
</evidence>
<protein>
    <submittedName>
        <fullName evidence="3">Glycosyltransferase family 4 protein</fullName>
    </submittedName>
</protein>
<gene>
    <name evidence="3" type="ORF">FGL83_06255</name>
</gene>